<reference evidence="2 3" key="1">
    <citation type="submission" date="2015-09" db="EMBL/GenBank/DDBJ databases">
        <title>Complete genome sequence of Defluviimonas alba cai42t isolated from an oilfield in Xinjiang.</title>
        <authorList>
            <person name="Geng S."/>
            <person name="Pan X."/>
            <person name="Wu X."/>
        </authorList>
    </citation>
    <scope>NUCLEOTIDE SEQUENCE [LARGE SCALE GENOMIC DNA]</scope>
    <source>
        <strain evidence="3">cai42</strain>
    </source>
</reference>
<keyword evidence="3" id="KW-1185">Reference proteome</keyword>
<proteinExistence type="predicted"/>
<organism evidence="2 3">
    <name type="scientific">Frigidibacter mobilis</name>
    <dbReference type="NCBI Taxonomy" id="1335048"/>
    <lineage>
        <taxon>Bacteria</taxon>
        <taxon>Pseudomonadati</taxon>
        <taxon>Pseudomonadota</taxon>
        <taxon>Alphaproteobacteria</taxon>
        <taxon>Rhodobacterales</taxon>
        <taxon>Paracoccaceae</taxon>
        <taxon>Frigidibacter</taxon>
    </lineage>
</organism>
<dbReference type="Proteomes" id="UP000076128">
    <property type="component" value="Chromosome"/>
</dbReference>
<evidence type="ECO:0000259" key="1">
    <source>
        <dbReference type="Pfam" id="PF07005"/>
    </source>
</evidence>
<evidence type="ECO:0000313" key="2">
    <source>
        <dbReference type="EMBL" id="AMY70999.1"/>
    </source>
</evidence>
<dbReference type="EMBL" id="CP012661">
    <property type="protein sequence ID" value="AMY70999.1"/>
    <property type="molecule type" value="Genomic_DNA"/>
</dbReference>
<accession>A0A161HCQ6</accession>
<feature type="domain" description="Four-carbon acid sugar kinase N-terminal" evidence="1">
    <location>
        <begin position="19"/>
        <end position="162"/>
    </location>
</feature>
<dbReference type="STRING" id="1335048.AKL17_3777"/>
<dbReference type="SUPFAM" id="SSF142764">
    <property type="entry name" value="YgbK-like"/>
    <property type="match status" value="1"/>
</dbReference>
<dbReference type="AlphaFoldDB" id="A0A161HCQ6"/>
<dbReference type="InterPro" id="IPR010737">
    <property type="entry name" value="4-carb_acid_sugar_kinase_N"/>
</dbReference>
<dbReference type="InterPro" id="IPR037051">
    <property type="entry name" value="4-carb_acid_sugar_kinase_N_sf"/>
</dbReference>
<dbReference type="Gene3D" id="3.40.50.10840">
    <property type="entry name" value="Putative sugar-binding, N-terminal domain"/>
    <property type="match status" value="1"/>
</dbReference>
<dbReference type="KEGG" id="daa:AKL17_3777"/>
<sequence>MGALAERIGAGLAAFAPGFVHVKICSTFDSGAEIGNVAVLVQGLAEALGIADIAVLAGQPSLGRYGVFGTLFARGPDGQVHRIDRHPVMAVHPVTPMHEADLGRHLAALGLHSLHKVGRGQAGGAFPRLYDLLDQGDVAQAGTDLAAAGRPLVVMGASSVAEAWLAAQPARPQTPPPRPATSGPIFAFAGSRSSLTTAQVGAAQGLARLPITPVALMQGGADLHAARDWALEWLSRGRIA</sequence>
<protein>
    <recommendedName>
        <fullName evidence="1">Four-carbon acid sugar kinase N-terminal domain-containing protein</fullName>
    </recommendedName>
</protein>
<gene>
    <name evidence="2" type="ORF">AKL17_3777</name>
</gene>
<name>A0A161HCQ6_9RHOB</name>
<dbReference type="Pfam" id="PF07005">
    <property type="entry name" value="SBD_N"/>
    <property type="match status" value="1"/>
</dbReference>
<evidence type="ECO:0000313" key="3">
    <source>
        <dbReference type="Proteomes" id="UP000076128"/>
    </source>
</evidence>